<dbReference type="Pfam" id="PF04773">
    <property type="entry name" value="FecR"/>
    <property type="match status" value="1"/>
</dbReference>
<evidence type="ECO:0000313" key="4">
    <source>
        <dbReference type="EMBL" id="MBC5604303.1"/>
    </source>
</evidence>
<dbReference type="InterPro" id="IPR006860">
    <property type="entry name" value="FecR"/>
</dbReference>
<comment type="caution">
    <text evidence="4">The sequence shown here is derived from an EMBL/GenBank/DDBJ whole genome shotgun (WGS) entry which is preliminary data.</text>
</comment>
<evidence type="ECO:0000259" key="3">
    <source>
        <dbReference type="Pfam" id="PF16344"/>
    </source>
</evidence>
<keyword evidence="1" id="KW-1133">Transmembrane helix</keyword>
<gene>
    <name evidence="4" type="ORF">H8S67_06415</name>
</gene>
<keyword evidence="5" id="KW-1185">Reference proteome</keyword>
<name>A0ABR7C917_9BACE</name>
<dbReference type="Proteomes" id="UP000600600">
    <property type="component" value="Unassembled WGS sequence"/>
</dbReference>
<feature type="domain" description="FecR protein" evidence="2">
    <location>
        <begin position="156"/>
        <end position="249"/>
    </location>
</feature>
<dbReference type="Gene3D" id="2.60.120.1440">
    <property type="match status" value="1"/>
</dbReference>
<reference evidence="4 5" key="1">
    <citation type="submission" date="2020-08" db="EMBL/GenBank/DDBJ databases">
        <title>Genome public.</title>
        <authorList>
            <person name="Liu C."/>
            <person name="Sun Q."/>
        </authorList>
    </citation>
    <scope>NUCLEOTIDE SEQUENCE [LARGE SCALE GENOMIC DNA]</scope>
    <source>
        <strain evidence="4 5">M27</strain>
    </source>
</reference>
<keyword evidence="1" id="KW-0812">Transmembrane</keyword>
<organism evidence="4 5">
    <name type="scientific">Bacteroides difficilis</name>
    <dbReference type="NCBI Taxonomy" id="2763021"/>
    <lineage>
        <taxon>Bacteria</taxon>
        <taxon>Pseudomonadati</taxon>
        <taxon>Bacteroidota</taxon>
        <taxon>Bacteroidia</taxon>
        <taxon>Bacteroidales</taxon>
        <taxon>Bacteroidaceae</taxon>
        <taxon>Bacteroides</taxon>
    </lineage>
</organism>
<dbReference type="PANTHER" id="PTHR30273:SF2">
    <property type="entry name" value="PROTEIN FECR"/>
    <property type="match status" value="1"/>
</dbReference>
<dbReference type="PANTHER" id="PTHR30273">
    <property type="entry name" value="PERIPLASMIC SIGNAL SENSOR AND SIGMA FACTOR ACTIVATOR FECR-RELATED"/>
    <property type="match status" value="1"/>
</dbReference>
<sequence>MIENIDDKKDIGLILDCKRAMAMDNIPFPDIEEERKRFWEKQKQIRSSVNEVRCDESVKMRRLKRWCIAASVAAILFLGLFLGVFFYQPSVVQVQVFAADESAVDPKLNFGDVTYVIKEETPDRQLYAHGIVATRKSIDLSAKKTSVLPLQEQLQTLTTPCGQDYTVTLSDGTTVLLNAASQLVFPDVFVKEQRIVYLKGEAYFDVASDKEHPFIVKTDYFETAVLGTKFNVRSYSKIDAHVTLLEGKVTVTNDKTESLILESGEQVTLSENGKLEKQVVDTYPYLEWQKGYFYFDNVSLIEIMQELGRWYNVDVVFENDEMIDYKMHFVASRTESLMYAIRNLNALGIFYVTLDGNRIIIQ</sequence>
<evidence type="ECO:0000313" key="5">
    <source>
        <dbReference type="Proteomes" id="UP000600600"/>
    </source>
</evidence>
<evidence type="ECO:0000259" key="2">
    <source>
        <dbReference type="Pfam" id="PF04773"/>
    </source>
</evidence>
<dbReference type="Pfam" id="PF16344">
    <property type="entry name" value="FecR_C"/>
    <property type="match status" value="1"/>
</dbReference>
<dbReference type="InterPro" id="IPR012373">
    <property type="entry name" value="Ferrdict_sens_TM"/>
</dbReference>
<evidence type="ECO:0000256" key="1">
    <source>
        <dbReference type="SAM" id="Phobius"/>
    </source>
</evidence>
<keyword evidence="1" id="KW-0472">Membrane</keyword>
<dbReference type="RefSeq" id="WP_186966825.1">
    <property type="nucleotide sequence ID" value="NZ_JACOOE010000002.1"/>
</dbReference>
<protein>
    <submittedName>
        <fullName evidence="4">FecR domain-containing protein</fullName>
    </submittedName>
</protein>
<dbReference type="EMBL" id="JACOOE010000002">
    <property type="protein sequence ID" value="MBC5604303.1"/>
    <property type="molecule type" value="Genomic_DNA"/>
</dbReference>
<proteinExistence type="predicted"/>
<dbReference type="Gene3D" id="3.55.50.30">
    <property type="match status" value="1"/>
</dbReference>
<feature type="domain" description="Protein FecR C-terminal" evidence="3">
    <location>
        <begin position="292"/>
        <end position="361"/>
    </location>
</feature>
<dbReference type="InterPro" id="IPR032508">
    <property type="entry name" value="FecR_C"/>
</dbReference>
<feature type="transmembrane region" description="Helical" evidence="1">
    <location>
        <begin position="66"/>
        <end position="87"/>
    </location>
</feature>
<accession>A0ABR7C917</accession>